<name>A0A381RNJ0_9ZZZZ</name>
<dbReference type="EMBL" id="UINC01002089">
    <property type="protein sequence ID" value="SUZ92781.1"/>
    <property type="molecule type" value="Genomic_DNA"/>
</dbReference>
<keyword evidence="1" id="KW-0812">Transmembrane</keyword>
<evidence type="ECO:0000313" key="2">
    <source>
        <dbReference type="EMBL" id="SUZ92781.1"/>
    </source>
</evidence>
<feature type="transmembrane region" description="Helical" evidence="1">
    <location>
        <begin position="48"/>
        <end position="72"/>
    </location>
</feature>
<feature type="transmembrane region" description="Helical" evidence="1">
    <location>
        <begin position="6"/>
        <end position="27"/>
    </location>
</feature>
<keyword evidence="1" id="KW-0472">Membrane</keyword>
<reference evidence="2" key="1">
    <citation type="submission" date="2018-05" db="EMBL/GenBank/DDBJ databases">
        <authorList>
            <person name="Lanie J.A."/>
            <person name="Ng W.-L."/>
            <person name="Kazmierczak K.M."/>
            <person name="Andrzejewski T.M."/>
            <person name="Davidsen T.M."/>
            <person name="Wayne K.J."/>
            <person name="Tettelin H."/>
            <person name="Glass J.I."/>
            <person name="Rusch D."/>
            <person name="Podicherti R."/>
            <person name="Tsui H.-C.T."/>
            <person name="Winkler M.E."/>
        </authorList>
    </citation>
    <scope>NUCLEOTIDE SEQUENCE</scope>
</reference>
<protein>
    <submittedName>
        <fullName evidence="2">Uncharacterized protein</fullName>
    </submittedName>
</protein>
<gene>
    <name evidence="2" type="ORF">METZ01_LOCUS45635</name>
</gene>
<proteinExistence type="predicted"/>
<keyword evidence="1" id="KW-1133">Transmembrane helix</keyword>
<accession>A0A381RNJ0</accession>
<dbReference type="AlphaFoldDB" id="A0A381RNJ0"/>
<sequence length="81" mass="9129">MKYVYFGFGGFIGFICGVAINLIFYLLDQSGIKFAAYLIKSFGFFGEYILELINALPLLGAVLGIILVKYLFGRELDEERD</sequence>
<evidence type="ECO:0000256" key="1">
    <source>
        <dbReference type="SAM" id="Phobius"/>
    </source>
</evidence>
<organism evidence="2">
    <name type="scientific">marine metagenome</name>
    <dbReference type="NCBI Taxonomy" id="408172"/>
    <lineage>
        <taxon>unclassified sequences</taxon>
        <taxon>metagenomes</taxon>
        <taxon>ecological metagenomes</taxon>
    </lineage>
</organism>